<dbReference type="BioCyc" id="MHAE859194:G1GR7-328-MONOMER"/>
<dbReference type="Proteomes" id="UP000007952">
    <property type="component" value="Chromosome"/>
</dbReference>
<dbReference type="HOGENOM" id="CLU_098620_0_0_14"/>
<reference key="2">
    <citation type="submission" date="2011-05" db="EMBL/GenBank/DDBJ databases">
        <title>The Genome of Mycoplasma haemofelis Strain Ohio2, a pathogenic hemoplasma of the cat.</title>
        <authorList>
            <person name="Santos A.P."/>
            <person name="Guimaraes A.M.S."/>
            <person name="SanMiguel P.J."/>
            <person name="Martin S.W."/>
            <person name="Messick J.B."/>
        </authorList>
    </citation>
    <scope>NUCLEOTIDE SEQUENCE</scope>
    <source>
        <strain>Ohio2</strain>
    </source>
</reference>
<organism evidence="1 2">
    <name type="scientific">Mycoplasma haemofelis (strain Ohio2)</name>
    <dbReference type="NCBI Taxonomy" id="859194"/>
    <lineage>
        <taxon>Bacteria</taxon>
        <taxon>Bacillati</taxon>
        <taxon>Mycoplasmatota</taxon>
        <taxon>Mollicutes</taxon>
        <taxon>Mycoplasmataceae</taxon>
        <taxon>Mycoplasma</taxon>
    </lineage>
</organism>
<dbReference type="EMBL" id="CP002808">
    <property type="protein sequence ID" value="AEG72611.1"/>
    <property type="molecule type" value="Genomic_DNA"/>
</dbReference>
<dbReference type="STRING" id="859194.MHF_0332"/>
<dbReference type="KEGG" id="mhf:MHF_0332"/>
<gene>
    <name evidence="1" type="ordered locus">MHF_0332</name>
</gene>
<sequence length="233" mass="26406">MTTTLKAASTFAAAGTATAGGIYFGTDIFKEKNTVTKRTIASLLRGKHPQKRLISSDSISDPDWRKAYKLYREENKDRDKGQDTWKLDSWTRLSEVSQEVDATSEFISKCNSSKLLEVSGELDSLYQQVLKYCTRDTLVKDLISESSGKRLLSSSEGQDTEAWSKVWDAYKTQNNVDGKGKDVWEFSDWSEKKSGTDLPKDFKTKCDEKAKLPAFTLENENYRNVLSWCTTNK</sequence>
<proteinExistence type="predicted"/>
<accession>F6FGT8</accession>
<evidence type="ECO:0000313" key="2">
    <source>
        <dbReference type="Proteomes" id="UP000007952"/>
    </source>
</evidence>
<name>F6FGT8_MYCHI</name>
<protein>
    <submittedName>
        <fullName evidence="1">Uncharacterized protein</fullName>
    </submittedName>
</protein>
<dbReference type="AlphaFoldDB" id="F6FGT8"/>
<evidence type="ECO:0000313" key="1">
    <source>
        <dbReference type="EMBL" id="AEG72611.1"/>
    </source>
</evidence>
<reference evidence="1 2" key="1">
    <citation type="journal article" date="2011" name="J. Bacteriol.">
        <title>Complete genome sequences of two hemotropic Mycoplasmas, Mycoplasma haemofelis strain Ohio2 and Mycoplasma suis strain Illinois.</title>
        <authorList>
            <person name="Messick J.B."/>
            <person name="Santos A.P."/>
            <person name="Guimaraes A.M."/>
        </authorList>
    </citation>
    <scope>NUCLEOTIDE SEQUENCE [LARGE SCALE GENOMIC DNA]</scope>
    <source>
        <strain evidence="1 2">Ohio2</strain>
    </source>
</reference>